<dbReference type="InterPro" id="IPR019786">
    <property type="entry name" value="Zinc_finger_PHD-type_CS"/>
</dbReference>
<gene>
    <name evidence="7" type="ORF">V8G54_037167</name>
</gene>
<keyword evidence="3" id="KW-0862">Zinc</keyword>
<dbReference type="Gene3D" id="3.30.40.10">
    <property type="entry name" value="Zinc/RING finger domain, C3HC4 (zinc finger)"/>
    <property type="match status" value="1"/>
</dbReference>
<evidence type="ECO:0000256" key="1">
    <source>
        <dbReference type="ARBA" id="ARBA00022723"/>
    </source>
</evidence>
<dbReference type="CDD" id="cd15543">
    <property type="entry name" value="PHD_RSF1"/>
    <property type="match status" value="1"/>
</dbReference>
<dbReference type="FunFam" id="2.30.30.1150:FF:000005">
    <property type="entry name" value="PHD finger protein EHD3 isoform A"/>
    <property type="match status" value="1"/>
</dbReference>
<reference evidence="7 8" key="1">
    <citation type="journal article" date="2023" name="Life. Sci Alliance">
        <title>Evolutionary insights into 3D genome organization and epigenetic landscape of Vigna mungo.</title>
        <authorList>
            <person name="Junaid A."/>
            <person name="Singh B."/>
            <person name="Bhatia S."/>
        </authorList>
    </citation>
    <scope>NUCLEOTIDE SEQUENCE [LARGE SCALE GENOMIC DNA]</scope>
    <source>
        <strain evidence="7">Urdbean</strain>
    </source>
</reference>
<dbReference type="InterPro" id="IPR001965">
    <property type="entry name" value="Znf_PHD"/>
</dbReference>
<evidence type="ECO:0000313" key="8">
    <source>
        <dbReference type="Proteomes" id="UP001374535"/>
    </source>
</evidence>
<dbReference type="GO" id="GO:0008270">
    <property type="term" value="F:zinc ion binding"/>
    <property type="evidence" value="ECO:0007669"/>
    <property type="project" value="UniProtKB-KW"/>
</dbReference>
<dbReference type="PANTHER" id="PTHR47162">
    <property type="entry name" value="OS02G0192300 PROTEIN"/>
    <property type="match status" value="1"/>
</dbReference>
<proteinExistence type="predicted"/>
<accession>A0AAQ3RDS5</accession>
<evidence type="ECO:0000256" key="4">
    <source>
        <dbReference type="PROSITE-ProRule" id="PRU00146"/>
    </source>
</evidence>
<keyword evidence="1" id="KW-0479">Metal-binding</keyword>
<dbReference type="AlphaFoldDB" id="A0AAQ3RDS5"/>
<dbReference type="EMBL" id="CP144690">
    <property type="protein sequence ID" value="WVY91653.1"/>
    <property type="molecule type" value="Genomic_DNA"/>
</dbReference>
<dbReference type="SUPFAM" id="SSF57903">
    <property type="entry name" value="FYVE/PHD zinc finger"/>
    <property type="match status" value="2"/>
</dbReference>
<feature type="compositionally biased region" description="Basic and acidic residues" evidence="5">
    <location>
        <begin position="388"/>
        <end position="416"/>
    </location>
</feature>
<evidence type="ECO:0000256" key="3">
    <source>
        <dbReference type="ARBA" id="ARBA00022833"/>
    </source>
</evidence>
<evidence type="ECO:0000256" key="2">
    <source>
        <dbReference type="ARBA" id="ARBA00022771"/>
    </source>
</evidence>
<feature type="domain" description="PHD-type" evidence="6">
    <location>
        <begin position="788"/>
        <end position="838"/>
    </location>
</feature>
<keyword evidence="8" id="KW-1185">Reference proteome</keyword>
<evidence type="ECO:0000256" key="5">
    <source>
        <dbReference type="SAM" id="MobiDB-lite"/>
    </source>
</evidence>
<feature type="non-terminal residue" evidence="7">
    <location>
        <position position="1"/>
    </location>
</feature>
<feature type="region of interest" description="Disordered" evidence="5">
    <location>
        <begin position="344"/>
        <end position="416"/>
    </location>
</feature>
<organism evidence="7 8">
    <name type="scientific">Vigna mungo</name>
    <name type="common">Black gram</name>
    <name type="synonym">Phaseolus mungo</name>
    <dbReference type="NCBI Taxonomy" id="3915"/>
    <lineage>
        <taxon>Eukaryota</taxon>
        <taxon>Viridiplantae</taxon>
        <taxon>Streptophyta</taxon>
        <taxon>Embryophyta</taxon>
        <taxon>Tracheophyta</taxon>
        <taxon>Spermatophyta</taxon>
        <taxon>Magnoliopsida</taxon>
        <taxon>eudicotyledons</taxon>
        <taxon>Gunneridae</taxon>
        <taxon>Pentapetalae</taxon>
        <taxon>rosids</taxon>
        <taxon>fabids</taxon>
        <taxon>Fabales</taxon>
        <taxon>Fabaceae</taxon>
        <taxon>Papilionoideae</taxon>
        <taxon>50 kb inversion clade</taxon>
        <taxon>NPAAA clade</taxon>
        <taxon>indigoferoid/millettioid clade</taxon>
        <taxon>Phaseoleae</taxon>
        <taxon>Vigna</taxon>
    </lineage>
</organism>
<dbReference type="Gene3D" id="2.30.30.1150">
    <property type="match status" value="1"/>
</dbReference>
<dbReference type="PROSITE" id="PS50016">
    <property type="entry name" value="ZF_PHD_2"/>
    <property type="match status" value="2"/>
</dbReference>
<dbReference type="InterPro" id="IPR019787">
    <property type="entry name" value="Znf_PHD-finger"/>
</dbReference>
<dbReference type="PROSITE" id="PS01359">
    <property type="entry name" value="ZF_PHD_1"/>
    <property type="match status" value="1"/>
</dbReference>
<name>A0AAQ3RDS5_VIGMU</name>
<sequence length="914" mass="101353">WLETNLEEFWICFRGNPSFLSCVFGNWDSVEMQAEDGTSNGDKWAVLGRRSDSEDRDYEGRILGGNNIAGEEGRGLKDEALKDGVVVEGEEVRGLKKEAVDSRVSKGGNGITEGEEVRVLKREAINNGVTHEGGNGVANRKEVWGLKNGTVNTGLTVVGGNGVAEGEEKVQDLRNETVNNGMVLEGGNGFAESEEVLGSKKEVINNGVAIADGNVVTYSGEDLGSKDEAVNNQLAIADGSGVTPVEHDRLKNETVDHVEVLTDGFGVVEGKSGAVECFRTYKRRKHVKCASEFKVQENSRKHLEVVSYLLDHGSVYLFVITPYKMFHVLFMSFYKIVTGDRSRLTEQLDESEQEDRTAGPKGRGLTKPNVTGWSEPNGEALQAANPRGLKEPKEANGSEVNRREPPTPNVKGREESNDLTLTFKGRTVEAIDDSGLGPDMTSSTLNSPGSFCKVETSKIDNNGQERSLDLDCLLYRLQSEANGQENAVHNGFSTEPDGHGATERCQRLFCDILASEEFSSLRKILLENFQEMKPETIFDFSLINSRMKEQAYEQSPTLFLSDLQQVWQKLQNTGHQIVAIARSLSNLSKASFCERVVISAHRSFEDGKQVESISHMKPDQRLECVTFKIGSCRHCGDKAEGVDCLVCDSCEEMYHLSCIEPAVEEIPPKSWFCANCTASGIGCQHENCVVCERLNVPKKLDDIVGKEVIPTKEEKLNELEENSICTCDGIPVSAGPRHLSVCKICKIVVQRGKIKICGHLFCPSKYYHVRCLSSKQLRTYGHCWYCPSCICQVCFTDKDDDKIVLCDGCDHAYHMYCLKPPLNLIPVGKWFCIKCDAGILAIRKARKAYESKKGKIGQKDLLKPNEDIDKKWNRKRERESDKVGGMEMLITAANTLNSEEKMNAIQIESERTLT</sequence>
<dbReference type="SMART" id="SM00249">
    <property type="entry name" value="PHD"/>
    <property type="match status" value="3"/>
</dbReference>
<feature type="domain" description="PHD-type" evidence="6">
    <location>
        <begin position="629"/>
        <end position="679"/>
    </location>
</feature>
<evidence type="ECO:0000313" key="7">
    <source>
        <dbReference type="EMBL" id="WVY91653.1"/>
    </source>
</evidence>
<evidence type="ECO:0000259" key="6">
    <source>
        <dbReference type="PROSITE" id="PS50016"/>
    </source>
</evidence>
<keyword evidence="2 4" id="KW-0863">Zinc-finger</keyword>
<dbReference type="Proteomes" id="UP001374535">
    <property type="component" value="Chromosome 11"/>
</dbReference>
<dbReference type="InterPro" id="IPR013083">
    <property type="entry name" value="Znf_RING/FYVE/PHD"/>
</dbReference>
<dbReference type="PANTHER" id="PTHR47162:SF9">
    <property type="entry name" value="PHD FINGER PROTEIN EHD3-LIKE"/>
    <property type="match status" value="1"/>
</dbReference>
<dbReference type="Pfam" id="PF00628">
    <property type="entry name" value="PHD"/>
    <property type="match status" value="2"/>
</dbReference>
<dbReference type="InterPro" id="IPR011011">
    <property type="entry name" value="Znf_FYVE_PHD"/>
</dbReference>
<protein>
    <recommendedName>
        <fullName evidence="6">PHD-type domain-containing protein</fullName>
    </recommendedName>
</protein>